<evidence type="ECO:0000256" key="2">
    <source>
        <dbReference type="SAM" id="Phobius"/>
    </source>
</evidence>
<feature type="region of interest" description="Disordered" evidence="1">
    <location>
        <begin position="77"/>
        <end position="114"/>
    </location>
</feature>
<feature type="compositionally biased region" description="Basic residues" evidence="1">
    <location>
        <begin position="555"/>
        <end position="566"/>
    </location>
</feature>
<feature type="region of interest" description="Disordered" evidence="1">
    <location>
        <begin position="373"/>
        <end position="446"/>
    </location>
</feature>
<feature type="compositionally biased region" description="Basic and acidic residues" evidence="1">
    <location>
        <begin position="399"/>
        <end position="419"/>
    </location>
</feature>
<evidence type="ECO:0000313" key="4">
    <source>
        <dbReference type="EMBL" id="TFY83978.1"/>
    </source>
</evidence>
<sequence length="582" mass="62650">MLFLYYITMAALGLFSVVQFQEVPDDGSFTIGSGSTPYTFFRRITHMARRRTVVRRRSAPVPVLVFPIFLPFHPGNGTGDVPKPTHARHTQSTPRSIAAPRPTQHLDNLLPEGMTSSNLSLSKMGSPLTLDCANLSMLVDYPVVWGPVNMPLATEPSAPFFPKEHVSPPVPAAPHTLPPVDQTVPPPDASSGMDCPDGWTHVETVHYRIFRRTEDTGLQIVGTPPVRHEDIYVDDSPLKKATRLWFINNYNSIVGFLTSEYAHAVMTLCLKFAVFGVVLGATCAMISAGYSSLVKWLDGKTKSTFDPFDFTFGQDGLLLEWIALQTDPTNILNELPDQVKQPFEAFTSKCPLFPPPPANQQCPPLPFPLMCAPQEKPLEKPVDGAGGVDSGKLSSTQPRSDRLKGPQEEPSEKAQEKSVDGASKLNFDFSNPAPTMDATESSSISENASVGIASKAIIPDSVPQNGVLADTPESATSAAGIVPTEDGQHLPEKESTALASSTEVTSSAGKDHTGADSVDSMSTIKATQAAEVVEGATPPTADPNDTQAWTTVSSKKNKKNKKNKKGQNKEKNSPVPAEPAPQ</sequence>
<evidence type="ECO:0000256" key="1">
    <source>
        <dbReference type="SAM" id="MobiDB-lite"/>
    </source>
</evidence>
<feature type="chain" id="PRO_5021281666" evidence="3">
    <location>
        <begin position="21"/>
        <end position="582"/>
    </location>
</feature>
<proteinExistence type="predicted"/>
<feature type="signal peptide" evidence="3">
    <location>
        <begin position="1"/>
        <end position="20"/>
    </location>
</feature>
<organism evidence="4 5">
    <name type="scientific">Hericium alpestre</name>
    <dbReference type="NCBI Taxonomy" id="135208"/>
    <lineage>
        <taxon>Eukaryota</taxon>
        <taxon>Fungi</taxon>
        <taxon>Dikarya</taxon>
        <taxon>Basidiomycota</taxon>
        <taxon>Agaricomycotina</taxon>
        <taxon>Agaricomycetes</taxon>
        <taxon>Russulales</taxon>
        <taxon>Hericiaceae</taxon>
        <taxon>Hericium</taxon>
    </lineage>
</organism>
<keyword evidence="2" id="KW-1133">Transmembrane helix</keyword>
<feature type="region of interest" description="Disordered" evidence="1">
    <location>
        <begin position="458"/>
        <end position="582"/>
    </location>
</feature>
<dbReference type="Proteomes" id="UP000298061">
    <property type="component" value="Unassembled WGS sequence"/>
</dbReference>
<dbReference type="EMBL" id="SFCI01000002">
    <property type="protein sequence ID" value="TFY83978.1"/>
    <property type="molecule type" value="Genomic_DNA"/>
</dbReference>
<comment type="caution">
    <text evidence="4">The sequence shown here is derived from an EMBL/GenBank/DDBJ whole genome shotgun (WGS) entry which is preliminary data.</text>
</comment>
<feature type="compositionally biased region" description="Basic and acidic residues" evidence="1">
    <location>
        <begin position="486"/>
        <end position="495"/>
    </location>
</feature>
<feature type="transmembrane region" description="Helical" evidence="2">
    <location>
        <begin position="272"/>
        <end position="293"/>
    </location>
</feature>
<name>A0A4Z0ADD1_9AGAM</name>
<dbReference type="AlphaFoldDB" id="A0A4Z0ADD1"/>
<evidence type="ECO:0000256" key="3">
    <source>
        <dbReference type="SAM" id="SignalP"/>
    </source>
</evidence>
<gene>
    <name evidence="4" type="ORF">EWM64_g39</name>
</gene>
<feature type="compositionally biased region" description="Polar residues" evidence="1">
    <location>
        <begin position="543"/>
        <end position="554"/>
    </location>
</feature>
<feature type="compositionally biased region" description="Polar residues" evidence="1">
    <location>
        <begin position="497"/>
        <end position="508"/>
    </location>
</feature>
<keyword evidence="5" id="KW-1185">Reference proteome</keyword>
<evidence type="ECO:0000313" key="5">
    <source>
        <dbReference type="Proteomes" id="UP000298061"/>
    </source>
</evidence>
<accession>A0A4Z0ADD1</accession>
<keyword evidence="2" id="KW-0472">Membrane</keyword>
<protein>
    <submittedName>
        <fullName evidence="4">Uncharacterized protein</fullName>
    </submittedName>
</protein>
<keyword evidence="3" id="KW-0732">Signal</keyword>
<keyword evidence="2" id="KW-0812">Transmembrane</keyword>
<feature type="compositionally biased region" description="Polar residues" evidence="1">
    <location>
        <begin position="428"/>
        <end position="446"/>
    </location>
</feature>
<reference evidence="4 5" key="1">
    <citation type="submission" date="2019-02" db="EMBL/GenBank/DDBJ databases">
        <title>Genome sequencing of the rare red list fungi Hericium alpestre (H. flagellum).</title>
        <authorList>
            <person name="Buettner E."/>
            <person name="Kellner H."/>
        </authorList>
    </citation>
    <scope>NUCLEOTIDE SEQUENCE [LARGE SCALE GENOMIC DNA]</scope>
    <source>
        <strain evidence="4 5">DSM 108284</strain>
    </source>
</reference>